<keyword evidence="6" id="KW-1185">Reference proteome</keyword>
<feature type="domain" description="MRB1590-like C-terminal" evidence="4">
    <location>
        <begin position="457"/>
        <end position="558"/>
    </location>
</feature>
<feature type="domain" description="ATPase of the ABC class C-terminal" evidence="2">
    <location>
        <begin position="158"/>
        <end position="437"/>
    </location>
</feature>
<evidence type="ECO:0000259" key="4">
    <source>
        <dbReference type="Pfam" id="PF21117"/>
    </source>
</evidence>
<feature type="domain" description="ATPase of the ABC class N-terminal" evidence="3">
    <location>
        <begin position="1"/>
        <end position="153"/>
    </location>
</feature>
<protein>
    <submittedName>
        <fullName evidence="5">ABC-class ATPase</fullName>
    </submittedName>
</protein>
<dbReference type="Pfam" id="PF20446">
    <property type="entry name" value="ABC_N"/>
    <property type="match status" value="1"/>
</dbReference>
<dbReference type="RefSeq" id="WP_204697006.1">
    <property type="nucleotide sequence ID" value="NZ_JAFBEC010000004.1"/>
</dbReference>
<name>A0ABS2PB80_9BACL</name>
<dbReference type="PANTHER" id="PTHR38149:SF1">
    <property type="entry name" value="ATPASE"/>
    <property type="match status" value="1"/>
</dbReference>
<evidence type="ECO:0000313" key="6">
    <source>
        <dbReference type="Proteomes" id="UP000741863"/>
    </source>
</evidence>
<feature type="region of interest" description="Disordered" evidence="1">
    <location>
        <begin position="194"/>
        <end position="217"/>
    </location>
</feature>
<dbReference type="SUPFAM" id="SSF52540">
    <property type="entry name" value="P-loop containing nucleoside triphosphate hydrolases"/>
    <property type="match status" value="1"/>
</dbReference>
<accession>A0ABS2PB80</accession>
<dbReference type="PANTHER" id="PTHR38149">
    <property type="entry name" value="ATPASE"/>
    <property type="match status" value="1"/>
</dbReference>
<evidence type="ECO:0000259" key="3">
    <source>
        <dbReference type="Pfam" id="PF20446"/>
    </source>
</evidence>
<evidence type="ECO:0000313" key="5">
    <source>
        <dbReference type="EMBL" id="MBM7632662.1"/>
    </source>
</evidence>
<dbReference type="Pfam" id="PF21117">
    <property type="entry name" value="MRB1590_C"/>
    <property type="match status" value="1"/>
</dbReference>
<gene>
    <name evidence="5" type="ORF">JOD17_001756</name>
</gene>
<dbReference type="Pfam" id="PF09818">
    <property type="entry name" value="ABC_ATPase"/>
    <property type="match status" value="1"/>
</dbReference>
<dbReference type="InterPro" id="IPR046833">
    <property type="entry name" value="ABC_N"/>
</dbReference>
<comment type="caution">
    <text evidence="5">The sequence shown here is derived from an EMBL/GenBank/DDBJ whole genome shotgun (WGS) entry which is preliminary data.</text>
</comment>
<dbReference type="Proteomes" id="UP000741863">
    <property type="component" value="Unassembled WGS sequence"/>
</dbReference>
<reference evidence="5 6" key="1">
    <citation type="submission" date="2021-01" db="EMBL/GenBank/DDBJ databases">
        <title>Genomic Encyclopedia of Type Strains, Phase IV (KMG-IV): sequencing the most valuable type-strain genomes for metagenomic binning, comparative biology and taxonomic classification.</title>
        <authorList>
            <person name="Goeker M."/>
        </authorList>
    </citation>
    <scope>NUCLEOTIDE SEQUENCE [LARGE SCALE GENOMIC DNA]</scope>
    <source>
        <strain evidence="5 6">DSM 25540</strain>
    </source>
</reference>
<evidence type="ECO:0000256" key="1">
    <source>
        <dbReference type="SAM" id="MobiDB-lite"/>
    </source>
</evidence>
<dbReference type="InterPro" id="IPR046834">
    <property type="entry name" value="ABC_ATPase_C"/>
</dbReference>
<dbReference type="InterPro" id="IPR019195">
    <property type="entry name" value="ABC_ATPase_put"/>
</dbReference>
<proteinExistence type="predicted"/>
<organism evidence="5 6">
    <name type="scientific">Geomicrobium sediminis</name>
    <dbReference type="NCBI Taxonomy" id="1347788"/>
    <lineage>
        <taxon>Bacteria</taxon>
        <taxon>Bacillati</taxon>
        <taxon>Bacillota</taxon>
        <taxon>Bacilli</taxon>
        <taxon>Bacillales</taxon>
        <taxon>Geomicrobium</taxon>
    </lineage>
</organism>
<dbReference type="EMBL" id="JAFBEC010000004">
    <property type="protein sequence ID" value="MBM7632662.1"/>
    <property type="molecule type" value="Genomic_DNA"/>
</dbReference>
<sequence>MNHLETTINRIDKKGYKAYKDLLGSHKYNNFTLHIDHVQADPYASPSRIRVRVPLKNLKVDETHYRDERYVAFTDYLARSVDRALKKNGMQKDVQIDRPSQQILDRTAVTIDQTSVDVRLSLHLPARGRTILGNEAKKRLLKQLPQVVEDGLYKLDVSALQTHLELYDDQTYLRQFLRDENAVAFIANGSVMPRQSGVSDHPNTSDDVKRFKSPTSDEVTVTLPHHGKLSGMLIKRGVTVIVGGGYHGKSTLLKAIEMGVYHHIKGDGREFVITDDLASKIRAEDGRKVTNVDIRPFINQLPNKKSTEHFSTDNASGSTSQATNIIEAMEAGANTLLIDEDTSATNFMIRDLRMQQLVAKEKEPITPFIDRVRDLFETNGISTVVVVGGSGDYLEVADNVIMLDEYEVKNVTERAKEIVNNEQSERKRTTANTLGQMNASRMIDSCSFDARRGKREKVQAKGLHTIIYGKEDIDLASVEQLIDPSQTRAIAQTLHYLATNYVNDRRTLSELLDLYEKDTENHLDALSTYPGKHPGDFAKPRRLEVAAAINRLRSLKVKR</sequence>
<dbReference type="InterPro" id="IPR027417">
    <property type="entry name" value="P-loop_NTPase"/>
</dbReference>
<evidence type="ECO:0000259" key="2">
    <source>
        <dbReference type="Pfam" id="PF09818"/>
    </source>
</evidence>
<dbReference type="Gene3D" id="3.40.50.300">
    <property type="entry name" value="P-loop containing nucleotide triphosphate hydrolases"/>
    <property type="match status" value="1"/>
</dbReference>
<dbReference type="InterPro" id="IPR049069">
    <property type="entry name" value="MRB1590-like_C"/>
</dbReference>